<sequence length="254" mass="28441">MKMHLRGRLLIECSVVRGHLDGTDPEPSEDDDRDKKTIREWYLVDNRIMAIIGQSVVPSIRLQLGKFTSAKEMWDFLSGTYVQSSHARESQLTLSQYTVRGCRGSTPEPGSPPNDDRGREKRKDKMTNKSRSTKKENTSLLVLVIPILQINGMNSERTLQRMDGQVREGSGKAWIGQGAWMIGSKGRRKPYKIRHFLVNRTSPVLVSSEREGGQCPVRYHGPKASQRPSPPAGRTGRFAGVHGGLFPFLSRLSG</sequence>
<feature type="compositionally biased region" description="Basic and acidic residues" evidence="1">
    <location>
        <begin position="114"/>
        <end position="135"/>
    </location>
</feature>
<organism evidence="2 3">
    <name type="scientific">Stephania yunnanensis</name>
    <dbReference type="NCBI Taxonomy" id="152371"/>
    <lineage>
        <taxon>Eukaryota</taxon>
        <taxon>Viridiplantae</taxon>
        <taxon>Streptophyta</taxon>
        <taxon>Embryophyta</taxon>
        <taxon>Tracheophyta</taxon>
        <taxon>Spermatophyta</taxon>
        <taxon>Magnoliopsida</taxon>
        <taxon>Ranunculales</taxon>
        <taxon>Menispermaceae</taxon>
        <taxon>Menispermoideae</taxon>
        <taxon>Cissampelideae</taxon>
        <taxon>Stephania</taxon>
    </lineage>
</organism>
<accession>A0AAP0HBP9</accession>
<evidence type="ECO:0000313" key="3">
    <source>
        <dbReference type="Proteomes" id="UP001420932"/>
    </source>
</evidence>
<gene>
    <name evidence="2" type="ORF">Syun_031981</name>
</gene>
<keyword evidence="3" id="KW-1185">Reference proteome</keyword>
<comment type="caution">
    <text evidence="2">The sequence shown here is derived from an EMBL/GenBank/DDBJ whole genome shotgun (WGS) entry which is preliminary data.</text>
</comment>
<dbReference type="AlphaFoldDB" id="A0AAP0HBP9"/>
<feature type="region of interest" description="Disordered" evidence="1">
    <location>
        <begin position="217"/>
        <end position="237"/>
    </location>
</feature>
<evidence type="ECO:0000256" key="1">
    <source>
        <dbReference type="SAM" id="MobiDB-lite"/>
    </source>
</evidence>
<protein>
    <submittedName>
        <fullName evidence="2">Uncharacterized protein</fullName>
    </submittedName>
</protein>
<proteinExistence type="predicted"/>
<feature type="region of interest" description="Disordered" evidence="1">
    <location>
        <begin position="100"/>
        <end position="135"/>
    </location>
</feature>
<evidence type="ECO:0000313" key="2">
    <source>
        <dbReference type="EMBL" id="KAK9082378.1"/>
    </source>
</evidence>
<dbReference type="EMBL" id="JBBNAF010000027">
    <property type="protein sequence ID" value="KAK9082378.1"/>
    <property type="molecule type" value="Genomic_DNA"/>
</dbReference>
<dbReference type="Proteomes" id="UP001420932">
    <property type="component" value="Unassembled WGS sequence"/>
</dbReference>
<dbReference type="Pfam" id="PF14223">
    <property type="entry name" value="Retrotran_gag_2"/>
    <property type="match status" value="1"/>
</dbReference>
<name>A0AAP0HBP9_9MAGN</name>
<reference evidence="2 3" key="1">
    <citation type="submission" date="2024-01" db="EMBL/GenBank/DDBJ databases">
        <title>Genome assemblies of Stephania.</title>
        <authorList>
            <person name="Yang L."/>
        </authorList>
    </citation>
    <scope>NUCLEOTIDE SEQUENCE [LARGE SCALE GENOMIC DNA]</scope>
    <source>
        <strain evidence="2">YNDBR</strain>
        <tissue evidence="2">Leaf</tissue>
    </source>
</reference>